<organism evidence="2 3">
    <name type="scientific">Hyaloperonospora brassicae</name>
    <name type="common">Brassica downy mildew</name>
    <name type="synonym">Peronospora brassicae</name>
    <dbReference type="NCBI Taxonomy" id="162125"/>
    <lineage>
        <taxon>Eukaryota</taxon>
        <taxon>Sar</taxon>
        <taxon>Stramenopiles</taxon>
        <taxon>Oomycota</taxon>
        <taxon>Peronosporomycetes</taxon>
        <taxon>Peronosporales</taxon>
        <taxon>Peronosporaceae</taxon>
        <taxon>Hyaloperonospora</taxon>
    </lineage>
</organism>
<dbReference type="GO" id="GO:0004553">
    <property type="term" value="F:hydrolase activity, hydrolyzing O-glycosyl compounds"/>
    <property type="evidence" value="ECO:0007669"/>
    <property type="project" value="InterPro"/>
</dbReference>
<proteinExistence type="predicted"/>
<dbReference type="SUPFAM" id="SSF49344">
    <property type="entry name" value="CBD9-like"/>
    <property type="match status" value="1"/>
</dbReference>
<dbReference type="PANTHER" id="PTHR35532">
    <property type="entry name" value="SIMILAR TO POLYHYDROXYALKANOATE DEPOLYMERASE"/>
    <property type="match status" value="1"/>
</dbReference>
<name>A0AAV0TX00_HYABA</name>
<dbReference type="PANTHER" id="PTHR35532:SF5">
    <property type="entry name" value="CARBOHYDRATE-BINDING DOMAIN-CONTAINING PROTEIN"/>
    <property type="match status" value="1"/>
</dbReference>
<dbReference type="Pfam" id="PF06452">
    <property type="entry name" value="CBM9_1"/>
    <property type="match status" value="1"/>
</dbReference>
<feature type="domain" description="Carbohydrate-binding" evidence="1">
    <location>
        <begin position="37"/>
        <end position="135"/>
    </location>
</feature>
<dbReference type="Proteomes" id="UP001162031">
    <property type="component" value="Unassembled WGS sequence"/>
</dbReference>
<reference evidence="2" key="1">
    <citation type="submission" date="2022-12" db="EMBL/GenBank/DDBJ databases">
        <authorList>
            <person name="Webb A."/>
        </authorList>
    </citation>
    <scope>NUCLEOTIDE SEQUENCE</scope>
    <source>
        <strain evidence="2">Hp1</strain>
    </source>
</reference>
<keyword evidence="3" id="KW-1185">Reference proteome</keyword>
<dbReference type="GO" id="GO:0016052">
    <property type="term" value="P:carbohydrate catabolic process"/>
    <property type="evidence" value="ECO:0007669"/>
    <property type="project" value="InterPro"/>
</dbReference>
<dbReference type="Gene3D" id="2.60.40.1190">
    <property type="match status" value="1"/>
</dbReference>
<protein>
    <recommendedName>
        <fullName evidence="1">Carbohydrate-binding domain-containing protein</fullName>
    </recommendedName>
</protein>
<sequence length="475" mass="53539">MASGTNWAFMDTLRPPVYVCLRRKSDDCDAGGERMKLDGHVEKDAWSHVPWSDSFVDIEGHERKPVEHPRTRFKMMHDDNTLYVAAELMEPKVWGTLTEQNSTLYHENDFEVFLNPDGSRQHYYEVEVNCLNTTWELLLHRPYKDGHSIENPFNLTSLDSAVAVDGVANSPGTTCVRWCVEMSWSLVELEQFDKLRFRGGGVPKALSTAAVSEPLSAPATSSTVTGNVWRVNFSRVQYELETAVDPDTQQVQYRKVQGKSEDNIVWAPSGVIDIHRPERWGYVLFSSTDDLTCGELELASAMTTYLEEQIAMERVLDAIYYQQRAFHATHNGFAATMEMLYSEPTHHTALDSSALPDDQTPKKWTDAFPLHDLLRHYRLDTPVLSCDGDLDTSGECPAARNESDDIVTAHADCSTVSKCLEDATPSTQRSHLQKTQTSSVRGLVSQYTATVRSSTQEWRMTHTGKLWKSAQCNGL</sequence>
<accession>A0AAV0TX00</accession>
<evidence type="ECO:0000313" key="2">
    <source>
        <dbReference type="EMBL" id="CAI5728545.1"/>
    </source>
</evidence>
<dbReference type="AlphaFoldDB" id="A0AAV0TX00"/>
<dbReference type="InterPro" id="IPR010502">
    <property type="entry name" value="Carb-bd_dom_fam9"/>
</dbReference>
<evidence type="ECO:0000313" key="3">
    <source>
        <dbReference type="Proteomes" id="UP001162031"/>
    </source>
</evidence>
<evidence type="ECO:0000259" key="1">
    <source>
        <dbReference type="Pfam" id="PF06452"/>
    </source>
</evidence>
<comment type="caution">
    <text evidence="2">The sequence shown here is derived from an EMBL/GenBank/DDBJ whole genome shotgun (WGS) entry which is preliminary data.</text>
</comment>
<dbReference type="CDD" id="cd09620">
    <property type="entry name" value="CBM9_like_3"/>
    <property type="match status" value="1"/>
</dbReference>
<gene>
    <name evidence="2" type="ORF">HBR001_LOCUS4350</name>
</gene>
<dbReference type="GO" id="GO:0030246">
    <property type="term" value="F:carbohydrate binding"/>
    <property type="evidence" value="ECO:0007669"/>
    <property type="project" value="InterPro"/>
</dbReference>
<dbReference type="EMBL" id="CANTFL010000887">
    <property type="protein sequence ID" value="CAI5728545.1"/>
    <property type="molecule type" value="Genomic_DNA"/>
</dbReference>